<gene>
    <name evidence="1" type="ORF">CYFUS_008133</name>
</gene>
<evidence type="ECO:0000313" key="2">
    <source>
        <dbReference type="Proteomes" id="UP000217257"/>
    </source>
</evidence>
<protein>
    <submittedName>
        <fullName evidence="1">Uncharacterized protein</fullName>
    </submittedName>
</protein>
<accession>A0A250JFH2</accession>
<organism evidence="1 2">
    <name type="scientific">Cystobacter fuscus</name>
    <dbReference type="NCBI Taxonomy" id="43"/>
    <lineage>
        <taxon>Bacteria</taxon>
        <taxon>Pseudomonadati</taxon>
        <taxon>Myxococcota</taxon>
        <taxon>Myxococcia</taxon>
        <taxon>Myxococcales</taxon>
        <taxon>Cystobacterineae</taxon>
        <taxon>Archangiaceae</taxon>
        <taxon>Cystobacter</taxon>
    </lineage>
</organism>
<name>A0A250JFH2_9BACT</name>
<reference evidence="1 2" key="1">
    <citation type="submission" date="2017-06" db="EMBL/GenBank/DDBJ databases">
        <title>Sequencing and comparative analysis of myxobacterial genomes.</title>
        <authorList>
            <person name="Rupp O."/>
            <person name="Goesmann A."/>
            <person name="Sogaard-Andersen L."/>
        </authorList>
    </citation>
    <scope>NUCLEOTIDE SEQUENCE [LARGE SCALE GENOMIC DNA]</scope>
    <source>
        <strain evidence="1 2">DSM 52655</strain>
    </source>
</reference>
<dbReference type="EMBL" id="CP022098">
    <property type="protein sequence ID" value="ATB42654.1"/>
    <property type="molecule type" value="Genomic_DNA"/>
</dbReference>
<sequence length="139" mass="15487">MEKLLPSVRRDPPIMFRIAKEQLQALATTVEQSFINRTVHQLREDFPSEIEAHGLQGPALEALVHRGVADATAFGITQGDDVRLYIECMLVLSPRFSNDPQLPWATEILRREDLSGTAKMDLIHDHLVFGVGGEGVTRA</sequence>
<dbReference type="Proteomes" id="UP000217257">
    <property type="component" value="Chromosome"/>
</dbReference>
<proteinExistence type="predicted"/>
<dbReference type="AlphaFoldDB" id="A0A250JFH2"/>
<dbReference type="KEGG" id="cfus:CYFUS_008133"/>
<evidence type="ECO:0000313" key="1">
    <source>
        <dbReference type="EMBL" id="ATB42654.1"/>
    </source>
</evidence>